<evidence type="ECO:0000256" key="2">
    <source>
        <dbReference type="ARBA" id="ARBA00023125"/>
    </source>
</evidence>
<dbReference type="PANTHER" id="PTHR33204:SF18">
    <property type="entry name" value="TRANSCRIPTIONAL REGULATORY PROTEIN"/>
    <property type="match status" value="1"/>
</dbReference>
<feature type="domain" description="HTH hxlR-type" evidence="4">
    <location>
        <begin position="12"/>
        <end position="103"/>
    </location>
</feature>
<name>A0A543FIA8_9NOCA</name>
<dbReference type="RefSeq" id="WP_221639364.1">
    <property type="nucleotide sequence ID" value="NZ_VFPG01000001.1"/>
</dbReference>
<comment type="caution">
    <text evidence="5">The sequence shown here is derived from an EMBL/GenBank/DDBJ whole genome shotgun (WGS) entry which is preliminary data.</text>
</comment>
<dbReference type="InterPro" id="IPR011991">
    <property type="entry name" value="ArsR-like_HTH"/>
</dbReference>
<keyword evidence="2" id="KW-0238">DNA-binding</keyword>
<dbReference type="Pfam" id="PF02036">
    <property type="entry name" value="SCP2"/>
    <property type="match status" value="1"/>
</dbReference>
<dbReference type="PROSITE" id="PS51118">
    <property type="entry name" value="HTH_HXLR"/>
    <property type="match status" value="1"/>
</dbReference>
<dbReference type="SUPFAM" id="SSF46785">
    <property type="entry name" value="Winged helix' DNA-binding domain"/>
    <property type="match status" value="1"/>
</dbReference>
<dbReference type="Pfam" id="PF01638">
    <property type="entry name" value="HxlR"/>
    <property type="match status" value="1"/>
</dbReference>
<accession>A0A543FIA8</accession>
<keyword evidence="1" id="KW-0805">Transcription regulation</keyword>
<gene>
    <name evidence="5" type="ORF">FB390_5235</name>
</gene>
<evidence type="ECO:0000259" key="4">
    <source>
        <dbReference type="PROSITE" id="PS51118"/>
    </source>
</evidence>
<dbReference type="SUPFAM" id="SSF55718">
    <property type="entry name" value="SCP-like"/>
    <property type="match status" value="1"/>
</dbReference>
<evidence type="ECO:0000313" key="6">
    <source>
        <dbReference type="Proteomes" id="UP000316331"/>
    </source>
</evidence>
<keyword evidence="3" id="KW-0804">Transcription</keyword>
<dbReference type="AlphaFoldDB" id="A0A543FIA8"/>
<dbReference type="Gene3D" id="3.30.1050.10">
    <property type="entry name" value="SCP2 sterol-binding domain"/>
    <property type="match status" value="1"/>
</dbReference>
<reference evidence="5 6" key="1">
    <citation type="submission" date="2019-06" db="EMBL/GenBank/DDBJ databases">
        <title>Sequencing the genomes of 1000 actinobacteria strains.</title>
        <authorList>
            <person name="Klenk H.-P."/>
        </authorList>
    </citation>
    <scope>NUCLEOTIDE SEQUENCE [LARGE SCALE GENOMIC DNA]</scope>
    <source>
        <strain evidence="5 6">DSM 103495</strain>
    </source>
</reference>
<dbReference type="PANTHER" id="PTHR33204">
    <property type="entry name" value="TRANSCRIPTIONAL REGULATOR, MARR FAMILY"/>
    <property type="match status" value="1"/>
</dbReference>
<protein>
    <submittedName>
        <fullName evidence="5">HxlR family transcriptional regulator</fullName>
    </submittedName>
</protein>
<proteinExistence type="predicted"/>
<dbReference type="Proteomes" id="UP000316331">
    <property type="component" value="Unassembled WGS sequence"/>
</dbReference>
<dbReference type="InterPro" id="IPR036527">
    <property type="entry name" value="SCP2_sterol-bd_dom_sf"/>
</dbReference>
<evidence type="ECO:0000256" key="3">
    <source>
        <dbReference type="ARBA" id="ARBA00023163"/>
    </source>
</evidence>
<evidence type="ECO:0000256" key="1">
    <source>
        <dbReference type="ARBA" id="ARBA00023015"/>
    </source>
</evidence>
<keyword evidence="6" id="KW-1185">Reference proteome</keyword>
<dbReference type="InterPro" id="IPR003033">
    <property type="entry name" value="SCP2_sterol-bd_dom"/>
</dbReference>
<dbReference type="InterPro" id="IPR036390">
    <property type="entry name" value="WH_DNA-bd_sf"/>
</dbReference>
<dbReference type="EMBL" id="VFPG01000001">
    <property type="protein sequence ID" value="TQM33502.1"/>
    <property type="molecule type" value="Genomic_DNA"/>
</dbReference>
<organism evidence="5 6">
    <name type="scientific">Nocardia bhagyanarayanae</name>
    <dbReference type="NCBI Taxonomy" id="1215925"/>
    <lineage>
        <taxon>Bacteria</taxon>
        <taxon>Bacillati</taxon>
        <taxon>Actinomycetota</taxon>
        <taxon>Actinomycetes</taxon>
        <taxon>Mycobacteriales</taxon>
        <taxon>Nocardiaceae</taxon>
        <taxon>Nocardia</taxon>
    </lineage>
</organism>
<sequence>MTTATASYGQYCPISRALDLLGERWSLLILRDLLVGTTRFNDLARGLPGLSRTLLAKRLRQFERAGLIEKIGGRYLLTEAGHELEPILFGLGAWGARWTFGEPDPDELDADLLVWWMHTRVDTSSFPGLRQVLAVRFTDDPRRYWIVVERGAPSVCVTDPGYPVDVTIRSDVSSLYQVWLGRIPVLHALRTGRLVFTGPPALTRRMPTVLQLSPVAPYSDSRPELSAVSA</sequence>
<dbReference type="InterPro" id="IPR002577">
    <property type="entry name" value="HTH_HxlR"/>
</dbReference>
<dbReference type="CDD" id="cd00090">
    <property type="entry name" value="HTH_ARSR"/>
    <property type="match status" value="1"/>
</dbReference>
<dbReference type="GO" id="GO:0003677">
    <property type="term" value="F:DNA binding"/>
    <property type="evidence" value="ECO:0007669"/>
    <property type="project" value="UniProtKB-KW"/>
</dbReference>
<dbReference type="InterPro" id="IPR036388">
    <property type="entry name" value="WH-like_DNA-bd_sf"/>
</dbReference>
<dbReference type="Gene3D" id="1.10.10.10">
    <property type="entry name" value="Winged helix-like DNA-binding domain superfamily/Winged helix DNA-binding domain"/>
    <property type="match status" value="1"/>
</dbReference>
<evidence type="ECO:0000313" key="5">
    <source>
        <dbReference type="EMBL" id="TQM33502.1"/>
    </source>
</evidence>